<feature type="region of interest" description="Disordered" evidence="1">
    <location>
        <begin position="222"/>
        <end position="274"/>
    </location>
</feature>
<feature type="region of interest" description="Disordered" evidence="1">
    <location>
        <begin position="60"/>
        <end position="86"/>
    </location>
</feature>
<organism evidence="2 3">
    <name type="scientific">Fibroporia radiculosa</name>
    <dbReference type="NCBI Taxonomy" id="599839"/>
    <lineage>
        <taxon>Eukaryota</taxon>
        <taxon>Fungi</taxon>
        <taxon>Dikarya</taxon>
        <taxon>Basidiomycota</taxon>
        <taxon>Agaricomycotina</taxon>
        <taxon>Agaricomycetes</taxon>
        <taxon>Polyporales</taxon>
        <taxon>Fibroporiaceae</taxon>
        <taxon>Fibroporia</taxon>
    </lineage>
</organism>
<dbReference type="AlphaFoldDB" id="J4G619"/>
<dbReference type="HOGENOM" id="CLU_1015762_0_0_1"/>
<dbReference type="EMBL" id="HE797039">
    <property type="protein sequence ID" value="CCM01553.1"/>
    <property type="molecule type" value="Genomic_DNA"/>
</dbReference>
<name>J4G619_9APHY</name>
<dbReference type="Proteomes" id="UP000006352">
    <property type="component" value="Unassembled WGS sequence"/>
</dbReference>
<feature type="compositionally biased region" description="Low complexity" evidence="1">
    <location>
        <begin position="192"/>
        <end position="202"/>
    </location>
</feature>
<dbReference type="InParanoid" id="J4G619"/>
<feature type="region of interest" description="Disordered" evidence="1">
    <location>
        <begin position="185"/>
        <end position="206"/>
    </location>
</feature>
<gene>
    <name evidence="2" type="ORF">FIBRA_03611</name>
</gene>
<evidence type="ECO:0000313" key="2">
    <source>
        <dbReference type="EMBL" id="CCM01553.1"/>
    </source>
</evidence>
<sequence>MQMGEKVSVDLTAPHMAQLRPGVRTSALSATDRVSRISRVSFAPDTRPSSEYRRTRAFHTGHVPPLPEAHTRDAGEMSPTQTDGPLSLSADDIRLRMAGQETAPRASVDAVFPALSMMRTGNDHAAENDDFLIPASLRPDAPVPPLSVHQQALQSPIIGAMPMPPGPPTASTPDDMLRAYAHRSLRSPPPTYATHPTPAPSYNGSGMRTLYTPASASPITATSPLAPDSSALLISPSSPGSVYPNTPQVSEDAQHESFSPTEISKESAYRGFAE</sequence>
<evidence type="ECO:0000256" key="1">
    <source>
        <dbReference type="SAM" id="MobiDB-lite"/>
    </source>
</evidence>
<dbReference type="STRING" id="599839.J4G619"/>
<protein>
    <submittedName>
        <fullName evidence="2">Uncharacterized protein</fullName>
    </submittedName>
</protein>
<feature type="compositionally biased region" description="Basic and acidic residues" evidence="1">
    <location>
        <begin position="263"/>
        <end position="274"/>
    </location>
</feature>
<dbReference type="GeneID" id="24096464"/>
<reference evidence="2 3" key="1">
    <citation type="journal article" date="2012" name="Appl. Environ. Microbiol.">
        <title>Short-read sequencing for genomic analysis of the brown rot fungus Fibroporia radiculosa.</title>
        <authorList>
            <person name="Tang J.D."/>
            <person name="Perkins A.D."/>
            <person name="Sonstegard T.S."/>
            <person name="Schroeder S.G."/>
            <person name="Burgess S.C."/>
            <person name="Diehl S.V."/>
        </authorList>
    </citation>
    <scope>NUCLEOTIDE SEQUENCE [LARGE SCALE GENOMIC DNA]</scope>
    <source>
        <strain evidence="2 3">TFFH 294</strain>
    </source>
</reference>
<dbReference type="OrthoDB" id="3363836at2759"/>
<dbReference type="RefSeq" id="XP_012180836.1">
    <property type="nucleotide sequence ID" value="XM_012325446.1"/>
</dbReference>
<keyword evidence="3" id="KW-1185">Reference proteome</keyword>
<feature type="compositionally biased region" description="Polar residues" evidence="1">
    <location>
        <begin position="235"/>
        <end position="262"/>
    </location>
</feature>
<proteinExistence type="predicted"/>
<evidence type="ECO:0000313" key="3">
    <source>
        <dbReference type="Proteomes" id="UP000006352"/>
    </source>
</evidence>
<accession>J4G619</accession>